<feature type="non-terminal residue" evidence="2">
    <location>
        <position position="849"/>
    </location>
</feature>
<dbReference type="AlphaFoldDB" id="S9TVS4"/>
<evidence type="ECO:0000313" key="2">
    <source>
        <dbReference type="EMBL" id="EPY20668.1"/>
    </source>
</evidence>
<evidence type="ECO:0000313" key="3">
    <source>
        <dbReference type="Proteomes" id="UP000015354"/>
    </source>
</evidence>
<organism evidence="2 3">
    <name type="scientific">Strigomonas culicis</name>
    <dbReference type="NCBI Taxonomy" id="28005"/>
    <lineage>
        <taxon>Eukaryota</taxon>
        <taxon>Discoba</taxon>
        <taxon>Euglenozoa</taxon>
        <taxon>Kinetoplastea</taxon>
        <taxon>Metakinetoplastina</taxon>
        <taxon>Trypanosomatida</taxon>
        <taxon>Trypanosomatidae</taxon>
        <taxon>Strigomonadinae</taxon>
        <taxon>Strigomonas</taxon>
    </lineage>
</organism>
<dbReference type="InterPro" id="IPR011990">
    <property type="entry name" value="TPR-like_helical_dom_sf"/>
</dbReference>
<accession>S9TVS4</accession>
<feature type="region of interest" description="Disordered" evidence="1">
    <location>
        <begin position="338"/>
        <end position="369"/>
    </location>
</feature>
<reference evidence="2 3" key="1">
    <citation type="journal article" date="2013" name="PLoS ONE">
        <title>Predicting the Proteins of Angomonas deanei, Strigomonas culicis and Their Respective Endosymbionts Reveals New Aspects of the Trypanosomatidae Family.</title>
        <authorList>
            <person name="Motta M.C."/>
            <person name="Martins A.C."/>
            <person name="de Souza S.S."/>
            <person name="Catta-Preta C.M."/>
            <person name="Silva R."/>
            <person name="Klein C.C."/>
            <person name="de Almeida L.G."/>
            <person name="de Lima Cunha O."/>
            <person name="Ciapina L.P."/>
            <person name="Brocchi M."/>
            <person name="Colabardini A.C."/>
            <person name="de Araujo Lima B."/>
            <person name="Machado C.R."/>
            <person name="de Almeida Soares C.M."/>
            <person name="Probst C.M."/>
            <person name="de Menezes C.B."/>
            <person name="Thompson C.E."/>
            <person name="Bartholomeu D.C."/>
            <person name="Gradia D.F."/>
            <person name="Pavoni D.P."/>
            <person name="Grisard E.C."/>
            <person name="Fantinatti-Garboggini F."/>
            <person name="Marchini F.K."/>
            <person name="Rodrigues-Luiz G.F."/>
            <person name="Wagner G."/>
            <person name="Goldman G.H."/>
            <person name="Fietto J.L."/>
            <person name="Elias M.C."/>
            <person name="Goldman M.H."/>
            <person name="Sagot M.F."/>
            <person name="Pereira M."/>
            <person name="Stoco P.H."/>
            <person name="de Mendonca-Neto R.P."/>
            <person name="Teixeira S.M."/>
            <person name="Maciel T.E."/>
            <person name="de Oliveira Mendes T.A."/>
            <person name="Urmenyi T.P."/>
            <person name="de Souza W."/>
            <person name="Schenkman S."/>
            <person name="de Vasconcelos A.T."/>
        </authorList>
    </citation>
    <scope>NUCLEOTIDE SEQUENCE [LARGE SCALE GENOMIC DNA]</scope>
</reference>
<proteinExistence type="predicted"/>
<keyword evidence="3" id="KW-1185">Reference proteome</keyword>
<evidence type="ECO:0000256" key="1">
    <source>
        <dbReference type="SAM" id="MobiDB-lite"/>
    </source>
</evidence>
<feature type="region of interest" description="Disordered" evidence="1">
    <location>
        <begin position="70"/>
        <end position="116"/>
    </location>
</feature>
<comment type="caution">
    <text evidence="2">The sequence shown here is derived from an EMBL/GenBank/DDBJ whole genome shotgun (WGS) entry which is preliminary data.</text>
</comment>
<dbReference type="SUPFAM" id="SSF48452">
    <property type="entry name" value="TPR-like"/>
    <property type="match status" value="1"/>
</dbReference>
<dbReference type="Proteomes" id="UP000015354">
    <property type="component" value="Unassembled WGS sequence"/>
</dbReference>
<feature type="region of interest" description="Disordered" evidence="1">
    <location>
        <begin position="139"/>
        <end position="159"/>
    </location>
</feature>
<gene>
    <name evidence="2" type="ORF">STCU_08892</name>
</gene>
<protein>
    <submittedName>
        <fullName evidence="2">Uncharacterized protein</fullName>
    </submittedName>
</protein>
<dbReference type="OrthoDB" id="250949at2759"/>
<feature type="compositionally biased region" description="Low complexity" evidence="1">
    <location>
        <begin position="74"/>
        <end position="99"/>
    </location>
</feature>
<dbReference type="EMBL" id="ATMH01008892">
    <property type="protein sequence ID" value="EPY20668.1"/>
    <property type="molecule type" value="Genomic_DNA"/>
</dbReference>
<feature type="compositionally biased region" description="Low complexity" evidence="1">
    <location>
        <begin position="345"/>
        <end position="358"/>
    </location>
</feature>
<feature type="compositionally biased region" description="Polar residues" evidence="1">
    <location>
        <begin position="139"/>
        <end position="150"/>
    </location>
</feature>
<sequence>MLYEKPQGPMHEVLKKVSEELRMTANTTTTNGTIQSYINYITNCLRACDPACLPTLSSGRDYVYPTSSSRHLITSANPSSTPPSTTQTGAASGGDAAAARPKEGRSSGKGDMPGYSSSFLMSGGHGGFHDALLPSTIFESTEGGSTNNRNGAAAKDGPLSADDADAAGLKGVRHQFNAIQVLRLLLYRAECLSLLKEHEAALADSLAALEVSQGQDPAAYFMAGREYKKLLRMNDAVQSFDTGEALLRSISQAAAAHAAGLTQSGSSTYTGSFDSYAALVYYNNAAFGTTKTPAERQQEEEADYWSMRGFTLEEVRRRQITRQDLALQEEHAAVKRAAGQGAGAGATQTASGGSAQAAHTPLATPDPMAEESANYGALLTSDPTNPSNQYRDEIIFQNYGFSISELAMWSQLSKESKALVDMRVSHTVNSAVLPTALTLLDQRLSSARGGLIFAIDNTTNNEFQLIGCSPGDFQCAYHFFFPERILPGSSGLALLHSSSTWSGYAGVACYELGPRLCCFFYFDNPMIGAVKIGTRFCALPASEVRRAFRAVHGAASLPKSMNYHQQSGRGHDINATNAEQIREAATRAVRLPAITTWTASHTATTGRGCTIQAGCNLQESPSTSNRFAFFHVCEMASVRLRPVELLSALDYGGAQVLKKLSATNQRFRNLVNRQPPTLFYDSGSRWSYPDYVLPGDRVLSPWTVHDREPVRWRLYFDARHLDREEFVFCSEQSNGAQPILHVSAEVQSRVACTFSYGDRRRPLLQVKESWVPFSNTLYLQTPMSRTFASLHNDTTQNAFRLTLGGQGVASTGASSARQEVVYIARKRVDLLHGAPTGAGAVSPTATPLP</sequence>
<name>S9TVS4_9TRYP</name>